<dbReference type="Proteomes" id="UP000034508">
    <property type="component" value="Unassembled WGS sequence"/>
</dbReference>
<dbReference type="EMBL" id="LBSM01000002">
    <property type="protein sequence ID" value="KKQ18704.1"/>
    <property type="molecule type" value="Genomic_DNA"/>
</dbReference>
<protein>
    <recommendedName>
        <fullName evidence="3">DUF3006 domain-containing protein</fullName>
    </recommendedName>
</protein>
<name>A0A0G0I374_9BACT</name>
<accession>A0A0G0I374</accession>
<sequence>MIQKGIEAKIREIGEDKTLLEVENQRLILSSNCLPEKSLKGGKLKLYLLNSDEEASEKKLAKVILEEILNGK</sequence>
<evidence type="ECO:0000313" key="2">
    <source>
        <dbReference type="Proteomes" id="UP000034508"/>
    </source>
</evidence>
<comment type="caution">
    <text evidence="1">The sequence shown here is derived from an EMBL/GenBank/DDBJ whole genome shotgun (WGS) entry which is preliminary data.</text>
</comment>
<reference evidence="1 2" key="1">
    <citation type="journal article" date="2015" name="Nature">
        <title>rRNA introns, odd ribosomes, and small enigmatic genomes across a large radiation of phyla.</title>
        <authorList>
            <person name="Brown C.T."/>
            <person name="Hug L.A."/>
            <person name="Thomas B.C."/>
            <person name="Sharon I."/>
            <person name="Castelle C.J."/>
            <person name="Singh A."/>
            <person name="Wilkins M.J."/>
            <person name="Williams K.H."/>
            <person name="Banfield J.F."/>
        </authorList>
    </citation>
    <scope>NUCLEOTIDE SEQUENCE [LARGE SCALE GENOMIC DNA]</scope>
</reference>
<organism evidence="1 2">
    <name type="scientific">Berkelbacteria bacterium GW2011_GWA1_36_9</name>
    <dbReference type="NCBI Taxonomy" id="1618331"/>
    <lineage>
        <taxon>Bacteria</taxon>
        <taxon>Candidatus Berkelbacteria</taxon>
    </lineage>
</organism>
<evidence type="ECO:0000313" key="1">
    <source>
        <dbReference type="EMBL" id="KKQ18704.1"/>
    </source>
</evidence>
<gene>
    <name evidence="1" type="ORF">US31_C0002G0049</name>
</gene>
<proteinExistence type="predicted"/>
<dbReference type="AlphaFoldDB" id="A0A0G0I374"/>
<evidence type="ECO:0008006" key="3">
    <source>
        <dbReference type="Google" id="ProtNLM"/>
    </source>
</evidence>